<dbReference type="STRING" id="1618583.US75_C0044G0005"/>
<organism evidence="14 15">
    <name type="scientific">Candidatus Woesebacteria bacterium GW2011_GWC1_38_13</name>
    <dbReference type="NCBI Taxonomy" id="1618583"/>
    <lineage>
        <taxon>Bacteria</taxon>
        <taxon>Candidatus Woeseibacteriota</taxon>
    </lineage>
</organism>
<dbReference type="InterPro" id="IPR001173">
    <property type="entry name" value="Glyco_trans_2-like"/>
</dbReference>
<dbReference type="Pfam" id="PF00535">
    <property type="entry name" value="Glycos_transf_2"/>
    <property type="match status" value="1"/>
</dbReference>
<reference evidence="14 15" key="1">
    <citation type="journal article" date="2015" name="Nature">
        <title>rRNA introns, odd ribosomes, and small enigmatic genomes across a large radiation of phyla.</title>
        <authorList>
            <person name="Brown C.T."/>
            <person name="Hug L.A."/>
            <person name="Thomas B.C."/>
            <person name="Sharon I."/>
            <person name="Castelle C.J."/>
            <person name="Singh A."/>
            <person name="Wilkins M.J."/>
            <person name="Williams K.H."/>
            <person name="Banfield J.F."/>
        </authorList>
    </citation>
    <scope>NUCLEOTIDE SEQUENCE [LARGE SCALE GENOMIC DNA]</scope>
</reference>
<evidence type="ECO:0000256" key="9">
    <source>
        <dbReference type="ARBA" id="ARBA00022968"/>
    </source>
</evidence>
<dbReference type="Gene3D" id="3.90.550.10">
    <property type="entry name" value="Spore Coat Polysaccharide Biosynthesis Protein SpsA, Chain A"/>
    <property type="match status" value="1"/>
</dbReference>
<protein>
    <recommendedName>
        <fullName evidence="4">dolichyl-phosphate beta-glucosyltransferase</fullName>
        <ecNumber evidence="4">2.4.1.117</ecNumber>
    </recommendedName>
</protein>
<keyword evidence="11" id="KW-0472">Membrane</keyword>
<evidence type="ECO:0000256" key="4">
    <source>
        <dbReference type="ARBA" id="ARBA00012583"/>
    </source>
</evidence>
<keyword evidence="7" id="KW-0812">Transmembrane</keyword>
<dbReference type="PANTHER" id="PTHR10859:SF91">
    <property type="entry name" value="DOLICHYL-PHOSPHATE BETA-GLUCOSYLTRANSFERASE"/>
    <property type="match status" value="1"/>
</dbReference>
<evidence type="ECO:0000256" key="10">
    <source>
        <dbReference type="ARBA" id="ARBA00022989"/>
    </source>
</evidence>
<dbReference type="AlphaFoldDB" id="A0A0G0IFB2"/>
<evidence type="ECO:0000256" key="2">
    <source>
        <dbReference type="ARBA" id="ARBA00004922"/>
    </source>
</evidence>
<evidence type="ECO:0000256" key="3">
    <source>
        <dbReference type="ARBA" id="ARBA00006739"/>
    </source>
</evidence>
<dbReference type="InterPro" id="IPR029044">
    <property type="entry name" value="Nucleotide-diphossugar_trans"/>
</dbReference>
<comment type="catalytic activity">
    <reaction evidence="12">
        <text>a di-trans,poly-cis-dolichyl phosphate + UDP-alpha-D-glucose = a di-trans,poly-cis-dolichyl beta-D-glucosyl phosphate + UDP</text>
        <dbReference type="Rhea" id="RHEA:15401"/>
        <dbReference type="Rhea" id="RHEA-COMP:19498"/>
        <dbReference type="Rhea" id="RHEA-COMP:19502"/>
        <dbReference type="ChEBI" id="CHEBI:57525"/>
        <dbReference type="ChEBI" id="CHEBI:57683"/>
        <dbReference type="ChEBI" id="CHEBI:58223"/>
        <dbReference type="ChEBI" id="CHEBI:58885"/>
        <dbReference type="EC" id="2.4.1.117"/>
    </reaction>
    <physiologicalReaction direction="left-to-right" evidence="12">
        <dbReference type="Rhea" id="RHEA:15402"/>
    </physiologicalReaction>
</comment>
<name>A0A0G0IFB2_9BACT</name>
<comment type="pathway">
    <text evidence="2">Protein modification; protein glycosylation.</text>
</comment>
<evidence type="ECO:0000259" key="13">
    <source>
        <dbReference type="Pfam" id="PF00535"/>
    </source>
</evidence>
<dbReference type="InterPro" id="IPR035518">
    <property type="entry name" value="DPG_synthase"/>
</dbReference>
<comment type="similarity">
    <text evidence="3">Belongs to the glycosyltransferase 2 family.</text>
</comment>
<dbReference type="EC" id="2.4.1.117" evidence="4"/>
<evidence type="ECO:0000256" key="6">
    <source>
        <dbReference type="ARBA" id="ARBA00022679"/>
    </source>
</evidence>
<keyword evidence="6" id="KW-0808">Transferase</keyword>
<feature type="domain" description="Glycosyltransferase 2-like" evidence="13">
    <location>
        <begin position="4"/>
        <end position="170"/>
    </location>
</feature>
<dbReference type="GO" id="GO:0006487">
    <property type="term" value="P:protein N-linked glycosylation"/>
    <property type="evidence" value="ECO:0007669"/>
    <property type="project" value="TreeGrafter"/>
</dbReference>
<keyword evidence="5" id="KW-0328">Glycosyltransferase</keyword>
<dbReference type="PANTHER" id="PTHR10859">
    <property type="entry name" value="GLYCOSYL TRANSFERASE"/>
    <property type="match status" value="1"/>
</dbReference>
<evidence type="ECO:0000256" key="12">
    <source>
        <dbReference type="ARBA" id="ARBA00045097"/>
    </source>
</evidence>
<evidence type="ECO:0000313" key="15">
    <source>
        <dbReference type="Proteomes" id="UP000034096"/>
    </source>
</evidence>
<evidence type="ECO:0000256" key="7">
    <source>
        <dbReference type="ARBA" id="ARBA00022692"/>
    </source>
</evidence>
<comment type="subcellular location">
    <subcellularLocation>
        <location evidence="1">Endoplasmic reticulum membrane</location>
        <topology evidence="1">Single-pass membrane protein</topology>
    </subcellularLocation>
</comment>
<comment type="caution">
    <text evidence="14">The sequence shown here is derived from an EMBL/GenBank/DDBJ whole genome shotgun (WGS) entry which is preliminary data.</text>
</comment>
<evidence type="ECO:0000256" key="8">
    <source>
        <dbReference type="ARBA" id="ARBA00022824"/>
    </source>
</evidence>
<dbReference type="EMBL" id="LBUE01000044">
    <property type="protein sequence ID" value="KKQ54028.1"/>
    <property type="molecule type" value="Genomic_DNA"/>
</dbReference>
<evidence type="ECO:0000256" key="11">
    <source>
        <dbReference type="ARBA" id="ARBA00023136"/>
    </source>
</evidence>
<evidence type="ECO:0000256" key="1">
    <source>
        <dbReference type="ARBA" id="ARBA00004389"/>
    </source>
</evidence>
<gene>
    <name evidence="14" type="ORF">US75_C0044G0005</name>
</gene>
<dbReference type="GO" id="GO:0004581">
    <property type="term" value="F:dolichyl-phosphate beta-glucosyltransferase activity"/>
    <property type="evidence" value="ECO:0007669"/>
    <property type="project" value="UniProtKB-EC"/>
</dbReference>
<evidence type="ECO:0000256" key="5">
    <source>
        <dbReference type="ARBA" id="ARBA00022676"/>
    </source>
</evidence>
<sequence length="236" mass="27042">MHLSLIVPAYNEGKVLKRNLNKIIKFLKVKKYSWEVVVVDDGSSDKTFTIAKTFSRRHVKAYKLDENRGKGGALKEGFKNASGRYIIFMDADLSVPLESIDIFLSELKKYEVVIGSRRISGSNIVVHQPFLRESMGRVFTMITRVVTSTNLADYTCGFKGFQKRAGKKIFSSSLIKRWSYDAEILFLAHKFGYEIREIAVNWFNRKDSRVRLSDAVFTSLADLVKIRVYDLAGRYV</sequence>
<keyword evidence="8" id="KW-0256">Endoplasmic reticulum</keyword>
<dbReference type="CDD" id="cd04188">
    <property type="entry name" value="DPG_synthase"/>
    <property type="match status" value="1"/>
</dbReference>
<dbReference type="Proteomes" id="UP000034096">
    <property type="component" value="Unassembled WGS sequence"/>
</dbReference>
<keyword evidence="10" id="KW-1133">Transmembrane helix</keyword>
<evidence type="ECO:0000313" key="14">
    <source>
        <dbReference type="EMBL" id="KKQ54028.1"/>
    </source>
</evidence>
<proteinExistence type="inferred from homology"/>
<keyword evidence="9" id="KW-0735">Signal-anchor</keyword>
<accession>A0A0G0IFB2</accession>
<dbReference type="SUPFAM" id="SSF53448">
    <property type="entry name" value="Nucleotide-diphospho-sugar transferases"/>
    <property type="match status" value="1"/>
</dbReference>